<evidence type="ECO:0000259" key="4">
    <source>
        <dbReference type="Pfam" id="PF01420"/>
    </source>
</evidence>
<dbReference type="EMBL" id="JAFKCT010000002">
    <property type="protein sequence ID" value="MBN7810850.1"/>
    <property type="molecule type" value="Genomic_DNA"/>
</dbReference>
<evidence type="ECO:0000313" key="5">
    <source>
        <dbReference type="EMBL" id="MBN7810850.1"/>
    </source>
</evidence>
<name>A0ABS3C3V7_9BACT</name>
<reference evidence="5 6" key="1">
    <citation type="submission" date="2021-03" db="EMBL/GenBank/DDBJ databases">
        <title>novel species isolated from a fishpond in China.</title>
        <authorList>
            <person name="Lu H."/>
            <person name="Cai Z."/>
        </authorList>
    </citation>
    <scope>NUCLEOTIDE SEQUENCE [LARGE SCALE GENOMIC DNA]</scope>
    <source>
        <strain evidence="5 6">H41</strain>
    </source>
</reference>
<dbReference type="RefSeq" id="WP_206577614.1">
    <property type="nucleotide sequence ID" value="NZ_JAFKCT010000002.1"/>
</dbReference>
<keyword evidence="6" id="KW-1185">Reference proteome</keyword>
<accession>A0ABS3C3V7</accession>
<dbReference type="Proteomes" id="UP000664317">
    <property type="component" value="Unassembled WGS sequence"/>
</dbReference>
<keyword evidence="2" id="KW-0680">Restriction system</keyword>
<evidence type="ECO:0000256" key="1">
    <source>
        <dbReference type="ARBA" id="ARBA00010923"/>
    </source>
</evidence>
<protein>
    <submittedName>
        <fullName evidence="5">Restriction endonuclease subunit S</fullName>
    </submittedName>
</protein>
<dbReference type="InterPro" id="IPR044946">
    <property type="entry name" value="Restrct_endonuc_typeI_TRD_sf"/>
</dbReference>
<dbReference type="PANTHER" id="PTHR30408">
    <property type="entry name" value="TYPE-1 RESTRICTION ENZYME ECOKI SPECIFICITY PROTEIN"/>
    <property type="match status" value="1"/>
</dbReference>
<dbReference type="SUPFAM" id="SSF116734">
    <property type="entry name" value="DNA methylase specificity domain"/>
    <property type="match status" value="2"/>
</dbReference>
<comment type="similarity">
    <text evidence="1">Belongs to the type-I restriction system S methylase family.</text>
</comment>
<gene>
    <name evidence="5" type="ORF">J0A68_07785</name>
</gene>
<keyword evidence="3" id="KW-0238">DNA-binding</keyword>
<dbReference type="Gene3D" id="1.10.287.1120">
    <property type="entry name" value="Bipartite methylase S protein"/>
    <property type="match status" value="1"/>
</dbReference>
<evidence type="ECO:0000256" key="2">
    <source>
        <dbReference type="ARBA" id="ARBA00022747"/>
    </source>
</evidence>
<feature type="domain" description="Type I restriction modification DNA specificity" evidence="4">
    <location>
        <begin position="225"/>
        <end position="413"/>
    </location>
</feature>
<dbReference type="GO" id="GO:0004519">
    <property type="term" value="F:endonuclease activity"/>
    <property type="evidence" value="ECO:0007669"/>
    <property type="project" value="UniProtKB-KW"/>
</dbReference>
<keyword evidence="5" id="KW-0255">Endonuclease</keyword>
<comment type="caution">
    <text evidence="5">The sequence shown here is derived from an EMBL/GenBank/DDBJ whole genome shotgun (WGS) entry which is preliminary data.</text>
</comment>
<dbReference type="Gene3D" id="3.90.220.20">
    <property type="entry name" value="DNA methylase specificity domains"/>
    <property type="match status" value="2"/>
</dbReference>
<dbReference type="CDD" id="cd17517">
    <property type="entry name" value="RMtype1_S_EcoKI_StySPI-TRD2-CR2_like"/>
    <property type="match status" value="1"/>
</dbReference>
<sequence length="428" mass="48106">MGEKRNVPKLRFPGFGQDWQEKSLGQLLEFKNGFNASKESYGSGEKFINVLDIIQNDFITHDKIIGSVQLSLSEFEKYKVEYGDILFQRSSETREEVGQANVYLDKQRPSTFGGFVIRGKKVGEYEPFFLNSLLKTPSARNEITSKSGGSTRYNVGQETLSRVSVLLPSLPEQEKIAGFLTAVDRRIELLQAKRAKLEAYKKGVMQGIFSQKIRFRADDGSAFPDWEEKKLGEVYEFRTTNSFSRDKMNEESGEFRNIHYGDIHIKLPSLVDLEKVALPFVNEDVEIRKTFADNLVEAGDLIIADASEDYNDIGKTIEVVNTEGQRVLAGLHTLHAKPSSGSMALGFGGYLMKSQAVRNQVKKIAQGTKVLSISVPRMSELDLHLPVPAEQAKIVQFLTSLDSILETLNKQITQTQEWKKGLLQGMFV</sequence>
<proteinExistence type="inferred from homology"/>
<dbReference type="InterPro" id="IPR000055">
    <property type="entry name" value="Restrct_endonuc_typeI_TRD"/>
</dbReference>
<evidence type="ECO:0000313" key="6">
    <source>
        <dbReference type="Proteomes" id="UP000664317"/>
    </source>
</evidence>
<feature type="domain" description="Type I restriction modification DNA specificity" evidence="4">
    <location>
        <begin position="17"/>
        <end position="198"/>
    </location>
</feature>
<organism evidence="5 6">
    <name type="scientific">Algoriphagus oliviformis</name>
    <dbReference type="NCBI Taxonomy" id="2811231"/>
    <lineage>
        <taxon>Bacteria</taxon>
        <taxon>Pseudomonadati</taxon>
        <taxon>Bacteroidota</taxon>
        <taxon>Cytophagia</taxon>
        <taxon>Cytophagales</taxon>
        <taxon>Cyclobacteriaceae</taxon>
        <taxon>Algoriphagus</taxon>
    </lineage>
</organism>
<keyword evidence="5" id="KW-0540">Nuclease</keyword>
<dbReference type="InterPro" id="IPR052021">
    <property type="entry name" value="Type-I_RS_S_subunit"/>
</dbReference>
<evidence type="ECO:0000256" key="3">
    <source>
        <dbReference type="ARBA" id="ARBA00023125"/>
    </source>
</evidence>
<dbReference type="PANTHER" id="PTHR30408:SF13">
    <property type="entry name" value="TYPE I RESTRICTION ENZYME HINDI SPECIFICITY SUBUNIT"/>
    <property type="match status" value="1"/>
</dbReference>
<keyword evidence="5" id="KW-0378">Hydrolase</keyword>
<dbReference type="Pfam" id="PF01420">
    <property type="entry name" value="Methylase_S"/>
    <property type="match status" value="2"/>
</dbReference>